<evidence type="ECO:0000313" key="5">
    <source>
        <dbReference type="Proteomes" id="UP000298324"/>
    </source>
</evidence>
<name>A0A4Y7RFK4_9FIRM</name>
<dbReference type="InterPro" id="IPR051799">
    <property type="entry name" value="NADH_flavin_oxidoreductase"/>
</dbReference>
<evidence type="ECO:0000256" key="1">
    <source>
        <dbReference type="ARBA" id="ARBA00022630"/>
    </source>
</evidence>
<keyword evidence="2 4" id="KW-0560">Oxidoreductase</keyword>
<feature type="domain" description="NADH:flavin oxidoreductase/NADH oxidase N-terminal" evidence="3">
    <location>
        <begin position="25"/>
        <end position="344"/>
    </location>
</feature>
<dbReference type="InterPro" id="IPR013785">
    <property type="entry name" value="Aldolase_TIM"/>
</dbReference>
<dbReference type="SUPFAM" id="SSF51395">
    <property type="entry name" value="FMN-linked oxidoreductases"/>
    <property type="match status" value="1"/>
</dbReference>
<comment type="caution">
    <text evidence="4">The sequence shown here is derived from an EMBL/GenBank/DDBJ whole genome shotgun (WGS) entry which is preliminary data.</text>
</comment>
<dbReference type="GO" id="GO:0010181">
    <property type="term" value="F:FMN binding"/>
    <property type="evidence" value="ECO:0007669"/>
    <property type="project" value="InterPro"/>
</dbReference>
<gene>
    <name evidence="4" type="ORF">Psch_01340</name>
</gene>
<dbReference type="Gene3D" id="3.20.20.70">
    <property type="entry name" value="Aldolase class I"/>
    <property type="match status" value="1"/>
</dbReference>
<dbReference type="Proteomes" id="UP000298324">
    <property type="component" value="Unassembled WGS sequence"/>
</dbReference>
<dbReference type="Pfam" id="PF00724">
    <property type="entry name" value="Oxidored_FMN"/>
    <property type="match status" value="1"/>
</dbReference>
<proteinExistence type="predicted"/>
<dbReference type="EC" id="1.-.-.-" evidence="4"/>
<dbReference type="GO" id="GO:0016491">
    <property type="term" value="F:oxidoreductase activity"/>
    <property type="evidence" value="ECO:0007669"/>
    <property type="project" value="UniProtKB-KW"/>
</dbReference>
<organism evidence="4 5">
    <name type="scientific">Pelotomaculum schinkii</name>
    <dbReference type="NCBI Taxonomy" id="78350"/>
    <lineage>
        <taxon>Bacteria</taxon>
        <taxon>Bacillati</taxon>
        <taxon>Bacillota</taxon>
        <taxon>Clostridia</taxon>
        <taxon>Eubacteriales</taxon>
        <taxon>Desulfotomaculaceae</taxon>
        <taxon>Pelotomaculum</taxon>
    </lineage>
</organism>
<accession>A0A4Y7RFK4</accession>
<evidence type="ECO:0000256" key="2">
    <source>
        <dbReference type="ARBA" id="ARBA00023002"/>
    </source>
</evidence>
<reference evidence="4 5" key="1">
    <citation type="journal article" date="2018" name="Environ. Microbiol.">
        <title>Novel energy conservation strategies and behaviour of Pelotomaculum schinkii driving syntrophic propionate catabolism.</title>
        <authorList>
            <person name="Hidalgo-Ahumada C.A.P."/>
            <person name="Nobu M.K."/>
            <person name="Narihiro T."/>
            <person name="Tamaki H."/>
            <person name="Liu W.T."/>
            <person name="Kamagata Y."/>
            <person name="Stams A.J.M."/>
            <person name="Imachi H."/>
            <person name="Sousa D.Z."/>
        </authorList>
    </citation>
    <scope>NUCLEOTIDE SEQUENCE [LARGE SCALE GENOMIC DNA]</scope>
    <source>
        <strain evidence="4 5">HH</strain>
    </source>
</reference>
<dbReference type="AlphaFoldDB" id="A0A4Y7RFK4"/>
<keyword evidence="5" id="KW-1185">Reference proteome</keyword>
<protein>
    <submittedName>
        <fullName evidence="4">NADH oxidase</fullName>
        <ecNumber evidence="4">1.-.-.-</ecNumber>
    </submittedName>
</protein>
<sequence length="385" mass="42018">MELKIAGSLHKQLHEGGKKVGLLGKPLKINSMEIKNRFLRSATVENMADIEGYVADALLKLYYDLARGGTGLIVTGAASVEASGRAFVNQMSVYDDKFIPGLKKLAKVVHTYGGGCKCAVQIFHQGTAGYGYSYGAMDGGYRLNDLKEDEIQQTIAAFGRAARRVKEAGFDAVAVHGAHGYLLSEFLSPVTNNRDDRWGGSLENRMRFSLEVYSAVRGQVGTDFPVLWKLNTNDYLEGGNTIKDYVQVAKRLADAGVDLIELSGGIKEQSKLRAKLKAEAGAKEAYFLQAVEAMREAVAGARTALSLTGGIRSLPVMEEILGKGVDLIGICRPLICEPDLPERLLFSPDKRPSKCTSCNLCLHHIARQPVKCVEYDPFRSILKKI</sequence>
<dbReference type="PANTHER" id="PTHR43656:SF2">
    <property type="entry name" value="BINDING OXIDOREDUCTASE, PUTATIVE (AFU_ORTHOLOGUE AFUA_2G08260)-RELATED"/>
    <property type="match status" value="1"/>
</dbReference>
<evidence type="ECO:0000313" key="4">
    <source>
        <dbReference type="EMBL" id="TEB07785.1"/>
    </source>
</evidence>
<dbReference type="EMBL" id="QFGA01000001">
    <property type="protein sequence ID" value="TEB07785.1"/>
    <property type="molecule type" value="Genomic_DNA"/>
</dbReference>
<keyword evidence="1" id="KW-0285">Flavoprotein</keyword>
<dbReference type="CDD" id="cd02803">
    <property type="entry name" value="OYE_like_FMN_family"/>
    <property type="match status" value="1"/>
</dbReference>
<dbReference type="PANTHER" id="PTHR43656">
    <property type="entry name" value="BINDING OXIDOREDUCTASE, PUTATIVE (AFU_ORTHOLOGUE AFUA_2G08260)-RELATED"/>
    <property type="match status" value="1"/>
</dbReference>
<evidence type="ECO:0000259" key="3">
    <source>
        <dbReference type="Pfam" id="PF00724"/>
    </source>
</evidence>
<dbReference type="InterPro" id="IPR001155">
    <property type="entry name" value="OxRdtase_FMN_N"/>
</dbReference>